<evidence type="ECO:0000313" key="2">
    <source>
        <dbReference type="EMBL" id="CEM21199.1"/>
    </source>
</evidence>
<feature type="compositionally biased region" description="Low complexity" evidence="1">
    <location>
        <begin position="92"/>
        <end position="101"/>
    </location>
</feature>
<protein>
    <submittedName>
        <fullName evidence="2">Uncharacterized protein</fullName>
    </submittedName>
</protein>
<dbReference type="EMBL" id="CDMY01000537">
    <property type="protein sequence ID" value="CEM21199.1"/>
    <property type="molecule type" value="Genomic_DNA"/>
</dbReference>
<feature type="compositionally biased region" description="Basic and acidic residues" evidence="1">
    <location>
        <begin position="49"/>
        <end position="61"/>
    </location>
</feature>
<feature type="region of interest" description="Disordered" evidence="1">
    <location>
        <begin position="19"/>
        <end position="101"/>
    </location>
</feature>
<evidence type="ECO:0000256" key="1">
    <source>
        <dbReference type="SAM" id="MobiDB-lite"/>
    </source>
</evidence>
<name>A0A0G4G030_VITBC</name>
<organism evidence="2 3">
    <name type="scientific">Vitrella brassicaformis (strain CCMP3155)</name>
    <dbReference type="NCBI Taxonomy" id="1169540"/>
    <lineage>
        <taxon>Eukaryota</taxon>
        <taxon>Sar</taxon>
        <taxon>Alveolata</taxon>
        <taxon>Colpodellida</taxon>
        <taxon>Vitrellaceae</taxon>
        <taxon>Vitrella</taxon>
    </lineage>
</organism>
<dbReference type="AlphaFoldDB" id="A0A0G4G030"/>
<dbReference type="Proteomes" id="UP000041254">
    <property type="component" value="Unassembled WGS sequence"/>
</dbReference>
<reference evidence="2 3" key="1">
    <citation type="submission" date="2014-11" db="EMBL/GenBank/DDBJ databases">
        <authorList>
            <person name="Zhu J."/>
            <person name="Qi W."/>
            <person name="Song R."/>
        </authorList>
    </citation>
    <scope>NUCLEOTIDE SEQUENCE [LARGE SCALE GENOMIC DNA]</scope>
</reference>
<sequence>MFHVRLAQHLERYLLRRTIRRPSVTAPVNASKAPGASLDTPSSSVTPEVVRRTSTDGKKGDVPPLQCHPPHSDGKAAWLQTRSRKRTEDIDGGSSSTGASTDAKFYVGSAMQDLSWRGLIPSEG</sequence>
<gene>
    <name evidence="2" type="ORF">Vbra_21859</name>
</gene>
<evidence type="ECO:0000313" key="3">
    <source>
        <dbReference type="Proteomes" id="UP000041254"/>
    </source>
</evidence>
<accession>A0A0G4G030</accession>
<dbReference type="InParanoid" id="A0A0G4G030"/>
<keyword evidence="3" id="KW-1185">Reference proteome</keyword>
<dbReference type="VEuPathDB" id="CryptoDB:Vbra_21859"/>
<proteinExistence type="predicted"/>